<dbReference type="GO" id="GO:0050660">
    <property type="term" value="F:flavin adenine dinucleotide binding"/>
    <property type="evidence" value="ECO:0007669"/>
    <property type="project" value="UniProtKB-UniRule"/>
</dbReference>
<evidence type="ECO:0000256" key="10">
    <source>
        <dbReference type="ARBA" id="ARBA00031800"/>
    </source>
</evidence>
<evidence type="ECO:0000256" key="6">
    <source>
        <dbReference type="ARBA" id="ARBA00022694"/>
    </source>
</evidence>
<dbReference type="OrthoDB" id="9815560at2"/>
<dbReference type="PROSITE" id="PS01280">
    <property type="entry name" value="GIDA_1"/>
    <property type="match status" value="1"/>
</dbReference>
<proteinExistence type="inferred from homology"/>
<dbReference type="EMBL" id="CP097562">
    <property type="protein sequence ID" value="USF24248.1"/>
    <property type="molecule type" value="Genomic_DNA"/>
</dbReference>
<dbReference type="InterPro" id="IPR044920">
    <property type="entry name" value="MnmG_C_subdom_sf"/>
</dbReference>
<reference evidence="12" key="3">
    <citation type="submission" date="2022-06" db="EMBL/GenBank/DDBJ databases">
        <title>Resources to Facilitate Use of the Altered Schaedler Flora (ASF) Mouse Model to Study Microbiome Function.</title>
        <authorList>
            <person name="Proctor A."/>
            <person name="Parvinroo S."/>
            <person name="Richie T."/>
            <person name="Jia X."/>
            <person name="Lee S.T.M."/>
            <person name="Karp P.D."/>
            <person name="Paley S."/>
            <person name="Kostic A.D."/>
            <person name="Pierre J.F."/>
            <person name="Wannemuehler M.J."/>
            <person name="Phillips G.J."/>
        </authorList>
    </citation>
    <scope>NUCLEOTIDE SEQUENCE</scope>
    <source>
        <strain evidence="12">ASF457</strain>
    </source>
</reference>
<dbReference type="Gene3D" id="1.10.150.570">
    <property type="entry name" value="GidA associated domain, C-terminal subdomain"/>
    <property type="match status" value="1"/>
</dbReference>
<gene>
    <name evidence="12" type="primary">mnmG_1</name>
    <name evidence="11" type="synonym">gidA</name>
    <name evidence="11" type="synonym">mnmG</name>
    <name evidence="12" type="ORF">N508_001331</name>
</gene>
<dbReference type="InterPro" id="IPR049312">
    <property type="entry name" value="GIDA_C_N"/>
</dbReference>
<accession>V2QC82</accession>
<keyword evidence="6 11" id="KW-0819">tRNA processing</keyword>
<dbReference type="FunFam" id="3.50.50.60:FF:000002">
    <property type="entry name" value="tRNA uridine 5-carboxymethylaminomethyl modification enzyme MnmG"/>
    <property type="match status" value="1"/>
</dbReference>
<keyword evidence="8 11" id="KW-0520">NAD</keyword>
<evidence type="ECO:0000256" key="11">
    <source>
        <dbReference type="HAMAP-Rule" id="MF_00129"/>
    </source>
</evidence>
<dbReference type="KEGG" id="msch:N508_001331"/>
<reference evidence="12" key="1">
    <citation type="journal article" date="2014" name="Genome Announc.">
        <title>Draft genome sequences of the altered schaedler flora, a defined bacterial community from gnotobiotic mice.</title>
        <authorList>
            <person name="Wannemuehler M.J."/>
            <person name="Overstreet A.M."/>
            <person name="Ward D.V."/>
            <person name="Phillips G.J."/>
        </authorList>
    </citation>
    <scope>NUCLEOTIDE SEQUENCE</scope>
    <source>
        <strain evidence="12">ASF457</strain>
    </source>
</reference>
<comment type="subunit">
    <text evidence="9 11">Homodimer. Heterotetramer of two MnmE and two MnmG subunits.</text>
</comment>
<dbReference type="HAMAP" id="MF_00129">
    <property type="entry name" value="MnmG_GidA"/>
    <property type="match status" value="1"/>
</dbReference>
<dbReference type="Pfam" id="PF21680">
    <property type="entry name" value="GIDA_C_1st"/>
    <property type="match status" value="1"/>
</dbReference>
<keyword evidence="13" id="KW-1185">Reference proteome</keyword>
<feature type="binding site" evidence="11">
    <location>
        <begin position="13"/>
        <end position="18"/>
    </location>
    <ligand>
        <name>FAD</name>
        <dbReference type="ChEBI" id="CHEBI:57692"/>
    </ligand>
</feature>
<dbReference type="Gene3D" id="1.10.10.1800">
    <property type="entry name" value="tRNA uridine 5-carboxymethylaminomethyl modification enzyme MnmG/GidA"/>
    <property type="match status" value="1"/>
</dbReference>
<sequence>MNFKKIYDVIVAGGGHAGCEAALAAARMGAKTLLLTSTIDSIGQMSCNPAIGGLAKGNLVKDIDALGGEIAKNIDDACIQFQMLNSKKGAAAKSSRGQADKKIYIIRMINTLMSQSNLEVKQGEASKIYIKDNEVYGIGNIWGEDFKCKKAIICTGTFLNGKVFIGETSFPAGRTYEKPSIELSKSLKELGFTAIRLKTGTPARIDIRTIDFSKLEVYEMDGEKIPFSFENESFKLPQIKCYATYTNEETHKIVKENIHRSIYYNSADKGIGPRYCPSMEDKIAKFPERTRHQIILEREGGSSNEVYPNGFSTSLPVDAQIKAYRTIKGLENCQLIRPAYAIEYEAFQPTILYPSYETKIIKGLYFAGQINGTSGYEEAACQGLMAGINAVLSIDNKEPFILGRNESYIGVLTDDLITKGVDEPYRMFTSRGEYRLHLREDNAEYRLIEYGYKYGLISKRRYERFILEKEQVYNEVERFRNETIRLKDNKEKLEKYNISLDRGLSIYEFLKRPETNIDMIYDMELTTLTGRAAKQVETIIKYSGYISLQEEEIKKYKSLEDKKIPDDFDYSNIAGLRREYREKFSKIKPKTLGQALRIPGMSISAVSILEIAINKEKRNNG</sequence>
<evidence type="ECO:0000256" key="2">
    <source>
        <dbReference type="ARBA" id="ARBA00003717"/>
    </source>
</evidence>
<comment type="cofactor">
    <cofactor evidence="1 11">
        <name>FAD</name>
        <dbReference type="ChEBI" id="CHEBI:57692"/>
    </cofactor>
</comment>
<dbReference type="PROSITE" id="PS01281">
    <property type="entry name" value="GIDA_2"/>
    <property type="match status" value="1"/>
</dbReference>
<comment type="subcellular location">
    <subcellularLocation>
        <location evidence="11">Cytoplasm</location>
    </subcellularLocation>
</comment>
<dbReference type="InterPro" id="IPR002218">
    <property type="entry name" value="MnmG-rel"/>
</dbReference>
<evidence type="ECO:0000256" key="8">
    <source>
        <dbReference type="ARBA" id="ARBA00023027"/>
    </source>
</evidence>
<evidence type="ECO:0000256" key="5">
    <source>
        <dbReference type="ARBA" id="ARBA00022630"/>
    </source>
</evidence>
<dbReference type="InterPro" id="IPR020595">
    <property type="entry name" value="MnmG-rel_CS"/>
</dbReference>
<dbReference type="NCBIfam" id="TIGR00136">
    <property type="entry name" value="mnmG_gidA"/>
    <property type="match status" value="1"/>
</dbReference>
<comment type="function">
    <text evidence="2 11">NAD-binding protein involved in the addition of a carboxymethylaminomethyl (cmnm) group at the wobble position (U34) of certain tRNAs, forming tRNA-cmnm(5)s(2)U34.</text>
</comment>
<dbReference type="FunFam" id="1.10.150.570:FF:000001">
    <property type="entry name" value="tRNA uridine 5-carboxymethylaminomethyl modification enzyme MnmG"/>
    <property type="match status" value="1"/>
</dbReference>
<dbReference type="InterPro" id="IPR036188">
    <property type="entry name" value="FAD/NAD-bd_sf"/>
</dbReference>
<dbReference type="GO" id="GO:0030488">
    <property type="term" value="P:tRNA methylation"/>
    <property type="evidence" value="ECO:0007669"/>
    <property type="project" value="TreeGrafter"/>
</dbReference>
<dbReference type="Pfam" id="PF01134">
    <property type="entry name" value="GIDA"/>
    <property type="match status" value="1"/>
</dbReference>
<keyword evidence="7 11" id="KW-0274">FAD</keyword>
<dbReference type="InterPro" id="IPR004416">
    <property type="entry name" value="MnmG"/>
</dbReference>
<dbReference type="GO" id="GO:0002098">
    <property type="term" value="P:tRNA wobble uridine modification"/>
    <property type="evidence" value="ECO:0007669"/>
    <property type="project" value="InterPro"/>
</dbReference>
<evidence type="ECO:0000313" key="13">
    <source>
        <dbReference type="Proteomes" id="UP000017429"/>
    </source>
</evidence>
<name>V2QC82_9BACT</name>
<evidence type="ECO:0000256" key="4">
    <source>
        <dbReference type="ARBA" id="ARBA00020461"/>
    </source>
</evidence>
<comment type="similarity">
    <text evidence="3 11">Belongs to the MnmG family.</text>
</comment>
<evidence type="ECO:0000256" key="9">
    <source>
        <dbReference type="ARBA" id="ARBA00025948"/>
    </source>
</evidence>
<dbReference type="Pfam" id="PF13932">
    <property type="entry name" value="SAM_GIDA_C"/>
    <property type="match status" value="1"/>
</dbReference>
<dbReference type="InterPro" id="IPR026904">
    <property type="entry name" value="MnmG_C"/>
</dbReference>
<keyword evidence="5 11" id="KW-0285">Flavoprotein</keyword>
<comment type="caution">
    <text evidence="11">Lacks conserved residue(s) required for the propagation of feature annotation.</text>
</comment>
<dbReference type="InterPro" id="IPR047001">
    <property type="entry name" value="MnmG_C_subdom"/>
</dbReference>
<dbReference type="RefSeq" id="WP_023275616.1">
    <property type="nucleotide sequence ID" value="NZ_CP097562.1"/>
</dbReference>
<protein>
    <recommendedName>
        <fullName evidence="4 11">tRNA uridine 5-carboxymethylaminomethyl modification enzyme MnmG</fullName>
    </recommendedName>
    <alternativeName>
        <fullName evidence="10 11">Glucose-inhibited division protein A</fullName>
    </alternativeName>
</protein>
<evidence type="ECO:0000313" key="12">
    <source>
        <dbReference type="EMBL" id="USF24248.1"/>
    </source>
</evidence>
<evidence type="ECO:0000256" key="1">
    <source>
        <dbReference type="ARBA" id="ARBA00001974"/>
    </source>
</evidence>
<dbReference type="GO" id="GO:0005829">
    <property type="term" value="C:cytosol"/>
    <property type="evidence" value="ECO:0007669"/>
    <property type="project" value="TreeGrafter"/>
</dbReference>
<dbReference type="PANTHER" id="PTHR11806">
    <property type="entry name" value="GLUCOSE INHIBITED DIVISION PROTEIN A"/>
    <property type="match status" value="1"/>
</dbReference>
<dbReference type="InterPro" id="IPR040131">
    <property type="entry name" value="MnmG_N"/>
</dbReference>
<dbReference type="Gene3D" id="3.50.50.60">
    <property type="entry name" value="FAD/NAD(P)-binding domain"/>
    <property type="match status" value="2"/>
</dbReference>
<reference evidence="12" key="2">
    <citation type="submission" date="2022-05" db="EMBL/GenBank/DDBJ databases">
        <authorList>
            <person name="Proctor A.L."/>
            <person name="Phillips G.J."/>
            <person name="Wannemuehler M.J."/>
        </authorList>
    </citation>
    <scope>NUCLEOTIDE SEQUENCE</scope>
    <source>
        <strain evidence="12">ASF457</strain>
    </source>
</reference>
<dbReference type="SMART" id="SM01228">
    <property type="entry name" value="GIDA_assoc_3"/>
    <property type="match status" value="1"/>
</dbReference>
<keyword evidence="11" id="KW-0963">Cytoplasm</keyword>
<dbReference type="AlphaFoldDB" id="V2QC82"/>
<evidence type="ECO:0000256" key="3">
    <source>
        <dbReference type="ARBA" id="ARBA00007653"/>
    </source>
</evidence>
<organism evidence="12 13">
    <name type="scientific">Mucispirillum schaedleri ASF457</name>
    <dbReference type="NCBI Taxonomy" id="1379858"/>
    <lineage>
        <taxon>Bacteria</taxon>
        <taxon>Pseudomonadati</taxon>
        <taxon>Deferribacterota</taxon>
        <taxon>Deferribacteres</taxon>
        <taxon>Deferribacterales</taxon>
        <taxon>Mucispirillaceae</taxon>
        <taxon>Mucispirillum</taxon>
    </lineage>
</organism>
<dbReference type="eggNOG" id="COG0445">
    <property type="taxonomic scope" value="Bacteria"/>
</dbReference>
<dbReference type="Proteomes" id="UP000017429">
    <property type="component" value="Chromosome"/>
</dbReference>
<dbReference type="SUPFAM" id="SSF51905">
    <property type="entry name" value="FAD/NAD(P)-binding domain"/>
    <property type="match status" value="1"/>
</dbReference>
<dbReference type="PANTHER" id="PTHR11806:SF0">
    <property type="entry name" value="PROTEIN MTO1 HOMOLOG, MITOCHONDRIAL"/>
    <property type="match status" value="1"/>
</dbReference>
<evidence type="ECO:0000256" key="7">
    <source>
        <dbReference type="ARBA" id="ARBA00022827"/>
    </source>
</evidence>